<dbReference type="PANTHER" id="PTHR33112:SF16">
    <property type="entry name" value="HETEROKARYON INCOMPATIBILITY DOMAIN-CONTAINING PROTEIN"/>
    <property type="match status" value="1"/>
</dbReference>
<dbReference type="InterPro" id="IPR010730">
    <property type="entry name" value="HET"/>
</dbReference>
<keyword evidence="3" id="KW-1185">Reference proteome</keyword>
<protein>
    <recommendedName>
        <fullName evidence="1">Heterokaryon incompatibility domain-containing protein</fullName>
    </recommendedName>
</protein>
<reference evidence="2 3" key="1">
    <citation type="submission" date="2016-10" db="EMBL/GenBank/DDBJ databases">
        <title>Genome sequence of the basidiomycete white-rot fungus Trametes pubescens.</title>
        <authorList>
            <person name="Makela M.R."/>
            <person name="Granchi Z."/>
            <person name="Peng M."/>
            <person name="De Vries R.P."/>
            <person name="Grigoriev I."/>
            <person name="Riley R."/>
            <person name="Hilden K."/>
        </authorList>
    </citation>
    <scope>NUCLEOTIDE SEQUENCE [LARGE SCALE GENOMIC DNA]</scope>
    <source>
        <strain evidence="2 3">FBCC735</strain>
    </source>
</reference>
<proteinExistence type="predicted"/>
<dbReference type="PANTHER" id="PTHR33112">
    <property type="entry name" value="DOMAIN PROTEIN, PUTATIVE-RELATED"/>
    <property type="match status" value="1"/>
</dbReference>
<dbReference type="EMBL" id="MNAD01001410">
    <property type="protein sequence ID" value="OJT05662.1"/>
    <property type="molecule type" value="Genomic_DNA"/>
</dbReference>
<evidence type="ECO:0000313" key="3">
    <source>
        <dbReference type="Proteomes" id="UP000184267"/>
    </source>
</evidence>
<sequence length="608" mass="68137">MGPKNSRAPLPPKPSSVCQTCWEGPFAAHLGLFDQKKPLGRAKDRTLEGHQDDPAAPYINARSPILDVGSLQSLSIAKALIDECVETHERCRKVVDPDPLLPTRLIDCVDPGFPRLVATKGRRGSYLALSYVWGEAQPHRTTTTNISAYTNGIDPSVLPQTIRDAIRVTHGLGFRYLWADSLCIIQDSDEDKRSEIGRMHRIYRSAHLTIIAASARRVSEGFLHTRRASPYDITLPFICPRSPPARADGAAGEASARRVGEVCIHPQWIARGDSSSTDLNYYDRNAEPISARGWCLQELYMSPRALIFTSETLQLRCQTKTQNVGNAICVTHATASERTLPDALFRPDAAPVEHGSEEWFDVHARWGDIMKDYALRAIGEPSDKLVACGAIAEAFQRVLRSDYLAGLWRARLLWDLLWHRAPSLINLVRVAKYRAPSWSWAAVDGQVFMWRRQAFTETPVLAEIVRCEVVLKDPELRFGQVTGGYLLLRAVLVRCDLRRSGGWGWHEIAVEEDEAVLEEDKPETHRRMMAFVDDEADAGIESAWLVPLLERRGQYQSMHGLVVVLAEPEPDGTTAQNRKAYRRIGTFDTDIWDVRQGGRVPLAEIKLV</sequence>
<dbReference type="OrthoDB" id="5125733at2759"/>
<gene>
    <name evidence="2" type="ORF">TRAPUB_3521</name>
</gene>
<comment type="caution">
    <text evidence="2">The sequence shown here is derived from an EMBL/GenBank/DDBJ whole genome shotgun (WGS) entry which is preliminary data.</text>
</comment>
<dbReference type="Proteomes" id="UP000184267">
    <property type="component" value="Unassembled WGS sequence"/>
</dbReference>
<dbReference type="STRING" id="154538.A0A1M2VDI2"/>
<dbReference type="OMA" id="VWEDEGN"/>
<dbReference type="AlphaFoldDB" id="A0A1M2VDI2"/>
<evidence type="ECO:0000259" key="1">
    <source>
        <dbReference type="Pfam" id="PF06985"/>
    </source>
</evidence>
<dbReference type="Pfam" id="PF06985">
    <property type="entry name" value="HET"/>
    <property type="match status" value="1"/>
</dbReference>
<evidence type="ECO:0000313" key="2">
    <source>
        <dbReference type="EMBL" id="OJT05662.1"/>
    </source>
</evidence>
<name>A0A1M2VDI2_TRAPU</name>
<accession>A0A1M2VDI2</accession>
<feature type="domain" description="Heterokaryon incompatibility" evidence="1">
    <location>
        <begin position="126"/>
        <end position="298"/>
    </location>
</feature>
<organism evidence="2 3">
    <name type="scientific">Trametes pubescens</name>
    <name type="common">White-rot fungus</name>
    <dbReference type="NCBI Taxonomy" id="154538"/>
    <lineage>
        <taxon>Eukaryota</taxon>
        <taxon>Fungi</taxon>
        <taxon>Dikarya</taxon>
        <taxon>Basidiomycota</taxon>
        <taxon>Agaricomycotina</taxon>
        <taxon>Agaricomycetes</taxon>
        <taxon>Polyporales</taxon>
        <taxon>Polyporaceae</taxon>
        <taxon>Trametes</taxon>
    </lineage>
</organism>